<accession>A0A4Y8WJU0</accession>
<dbReference type="RefSeq" id="WP_134834465.1">
    <property type="nucleotide sequence ID" value="NZ_SATR01000004.1"/>
</dbReference>
<dbReference type="AlphaFoldDB" id="A0A4Y8WJU0"/>
<dbReference type="GO" id="GO:0016740">
    <property type="term" value="F:transferase activity"/>
    <property type="evidence" value="ECO:0007669"/>
    <property type="project" value="UniProtKB-KW"/>
</dbReference>
<protein>
    <submittedName>
        <fullName evidence="1">Sulfotransferase</fullName>
    </submittedName>
</protein>
<evidence type="ECO:0000313" key="2">
    <source>
        <dbReference type="Proteomes" id="UP000297753"/>
    </source>
</evidence>
<dbReference type="EMBL" id="SATR01000004">
    <property type="protein sequence ID" value="TFH92885.1"/>
    <property type="molecule type" value="Genomic_DNA"/>
</dbReference>
<gene>
    <name evidence="1" type="ORF">ELS82_04930</name>
</gene>
<dbReference type="Pfam" id="PF13469">
    <property type="entry name" value="Sulfotransfer_3"/>
    <property type="match status" value="1"/>
</dbReference>
<dbReference type="InterPro" id="IPR027417">
    <property type="entry name" value="P-loop_NTPase"/>
</dbReference>
<sequence>MKRLEKPIIVIGPGRTGSTIISEIVFAHHELGGPTNYSEWQPKLPWLSALTRLSNNDLWWISGEKAQQQKTRFLNNYVPRPAEAWSLWQNMTRSDIDFSRDFLLYKRASETEKQTIRHTFDAMLKLQGKQRLALKLTGPARLEYLHSIFPDAYFINIVREPTATVTSLLNTPFWQQQGAKQLWWHGAYSKKELNTYNAIARNPVAGTAFQLNKILTTTKEEQARVKANMLTIHYEQFLSNPKYAIHSIMSFCHLSNDQRIDQKLEQTGFSNRQLTNQLESTSRETIERWCPAKLAC</sequence>
<evidence type="ECO:0000313" key="1">
    <source>
        <dbReference type="EMBL" id="TFH92885.1"/>
    </source>
</evidence>
<proteinExistence type="predicted"/>
<dbReference type="SUPFAM" id="SSF52540">
    <property type="entry name" value="P-loop containing nucleoside triphosphate hydrolases"/>
    <property type="match status" value="1"/>
</dbReference>
<keyword evidence="1" id="KW-0808">Transferase</keyword>
<dbReference type="Gene3D" id="3.40.50.300">
    <property type="entry name" value="P-loop containing nucleotide triphosphate hydrolases"/>
    <property type="match status" value="1"/>
</dbReference>
<name>A0A4Y8WJU0_9VIBR</name>
<dbReference type="Proteomes" id="UP000297753">
    <property type="component" value="Unassembled WGS sequence"/>
</dbReference>
<keyword evidence="2" id="KW-1185">Reference proteome</keyword>
<comment type="caution">
    <text evidence="1">The sequence shown here is derived from an EMBL/GenBank/DDBJ whole genome shotgun (WGS) entry which is preliminary data.</text>
</comment>
<dbReference type="OrthoDB" id="9815894at2"/>
<reference evidence="1 2" key="1">
    <citation type="submission" date="2019-01" db="EMBL/GenBank/DDBJ databases">
        <title>Vibrio BEI176 sp. nov, a marine bacterium isolated from China: eastern marignal seas.</title>
        <authorList>
            <person name="Li B."/>
        </authorList>
    </citation>
    <scope>NUCLEOTIDE SEQUENCE [LARGE SCALE GENOMIC DNA]</scope>
    <source>
        <strain evidence="1 2">BEI176</strain>
    </source>
</reference>
<organism evidence="1 2">
    <name type="scientific">Vibrio ouci</name>
    <dbReference type="NCBI Taxonomy" id="2499078"/>
    <lineage>
        <taxon>Bacteria</taxon>
        <taxon>Pseudomonadati</taxon>
        <taxon>Pseudomonadota</taxon>
        <taxon>Gammaproteobacteria</taxon>
        <taxon>Vibrionales</taxon>
        <taxon>Vibrionaceae</taxon>
        <taxon>Vibrio</taxon>
    </lineage>
</organism>